<name>A0A921FNB1_9MICC</name>
<dbReference type="Pfam" id="PF11236">
    <property type="entry name" value="DUF3037"/>
    <property type="match status" value="1"/>
</dbReference>
<evidence type="ECO:0000313" key="1">
    <source>
        <dbReference type="EMBL" id="HJF15244.1"/>
    </source>
</evidence>
<sequence>MVKEYMTWTLRHVPNSTRGEFVNIGVLVGGLEDDWAIRFVTNFRRANRLGGSAEKLLPILKKIAASLPGEVVTGPRGEIDLFENGPQWSVSDVEYLRKHRQNALQISEPRPTYGESADSLADLLYGHLVLEHVGEAAQRALTRMRKRYEHALDVEIPTGLHYAKHVYANFEHRNEVFDFAVHGDHNVRQLTHAINFRNQDERRMRDAVDALTHRFTLIREGGADIQLSRDGHVLPFNRDNRLFVVHNEPLEKPQAQIFTNAQRAWQKIGIESVFEEELVDHPERAIAA</sequence>
<dbReference type="Proteomes" id="UP000703315">
    <property type="component" value="Unassembled WGS sequence"/>
</dbReference>
<proteinExistence type="predicted"/>
<dbReference type="EMBL" id="DYXC01000118">
    <property type="protein sequence ID" value="HJF15244.1"/>
    <property type="molecule type" value="Genomic_DNA"/>
</dbReference>
<dbReference type="AlphaFoldDB" id="A0A921FNB1"/>
<comment type="caution">
    <text evidence="1">The sequence shown here is derived from an EMBL/GenBank/DDBJ whole genome shotgun (WGS) entry which is preliminary data.</text>
</comment>
<dbReference type="RefSeq" id="WP_303907004.1">
    <property type="nucleotide sequence ID" value="NZ_DYXC01000118.1"/>
</dbReference>
<evidence type="ECO:0000313" key="2">
    <source>
        <dbReference type="Proteomes" id="UP000703315"/>
    </source>
</evidence>
<reference evidence="1" key="1">
    <citation type="journal article" date="2021" name="PeerJ">
        <title>Extensive microbial diversity within the chicken gut microbiome revealed by metagenomics and culture.</title>
        <authorList>
            <person name="Gilroy R."/>
            <person name="Ravi A."/>
            <person name="Getino M."/>
            <person name="Pursley I."/>
            <person name="Horton D.L."/>
            <person name="Alikhan N.F."/>
            <person name="Baker D."/>
            <person name="Gharbi K."/>
            <person name="Hall N."/>
            <person name="Watson M."/>
            <person name="Adriaenssens E.M."/>
            <person name="Foster-Nyarko E."/>
            <person name="Jarju S."/>
            <person name="Secka A."/>
            <person name="Antonio M."/>
            <person name="Oren A."/>
            <person name="Chaudhuri R.R."/>
            <person name="La Ragione R."/>
            <person name="Hildebrand F."/>
            <person name="Pallen M.J."/>
        </authorList>
    </citation>
    <scope>NUCLEOTIDE SEQUENCE</scope>
    <source>
        <strain evidence="1">ChiHjej13B12-14962</strain>
    </source>
</reference>
<reference evidence="1" key="2">
    <citation type="submission" date="2021-09" db="EMBL/GenBank/DDBJ databases">
        <authorList>
            <person name="Gilroy R."/>
        </authorList>
    </citation>
    <scope>NUCLEOTIDE SEQUENCE</scope>
    <source>
        <strain evidence="1">ChiHjej13B12-14962</strain>
    </source>
</reference>
<gene>
    <name evidence="1" type="ORF">K8V32_10675</name>
</gene>
<protein>
    <submittedName>
        <fullName evidence="1">DUF3037 domain-containing protein</fullName>
    </submittedName>
</protein>
<accession>A0A921FNB1</accession>
<organism evidence="1 2">
    <name type="scientific">Enteractinococcus helveticum</name>
    <dbReference type="NCBI Taxonomy" id="1837282"/>
    <lineage>
        <taxon>Bacteria</taxon>
        <taxon>Bacillati</taxon>
        <taxon>Actinomycetota</taxon>
        <taxon>Actinomycetes</taxon>
        <taxon>Micrococcales</taxon>
        <taxon>Micrococcaceae</taxon>
    </lineage>
</organism>
<dbReference type="InterPro" id="IPR021398">
    <property type="entry name" value="DUF3037"/>
</dbReference>